<protein>
    <submittedName>
        <fullName evidence="1">Uncharacterized protein</fullName>
    </submittedName>
</protein>
<evidence type="ECO:0000313" key="1">
    <source>
        <dbReference type="EMBL" id="CDW40722.1"/>
    </source>
</evidence>
<proteinExistence type="predicted"/>
<dbReference type="AlphaFoldDB" id="A0A0K2US64"/>
<dbReference type="EMBL" id="HACA01023361">
    <property type="protein sequence ID" value="CDW40722.1"/>
    <property type="molecule type" value="Transcribed_RNA"/>
</dbReference>
<sequence length="16" mass="1997">MEIDRRKRTKSHKRVG</sequence>
<name>A0A0K2US64_LEPSM</name>
<organism evidence="1">
    <name type="scientific">Lepeophtheirus salmonis</name>
    <name type="common">Salmon louse</name>
    <name type="synonym">Caligus salmonis</name>
    <dbReference type="NCBI Taxonomy" id="72036"/>
    <lineage>
        <taxon>Eukaryota</taxon>
        <taxon>Metazoa</taxon>
        <taxon>Ecdysozoa</taxon>
        <taxon>Arthropoda</taxon>
        <taxon>Crustacea</taxon>
        <taxon>Multicrustacea</taxon>
        <taxon>Hexanauplia</taxon>
        <taxon>Copepoda</taxon>
        <taxon>Siphonostomatoida</taxon>
        <taxon>Caligidae</taxon>
        <taxon>Lepeophtheirus</taxon>
    </lineage>
</organism>
<reference evidence="1" key="1">
    <citation type="submission" date="2014-05" db="EMBL/GenBank/DDBJ databases">
        <authorList>
            <person name="Chronopoulou M."/>
        </authorList>
    </citation>
    <scope>NUCLEOTIDE SEQUENCE</scope>
    <source>
        <tissue evidence="1">Whole organism</tissue>
    </source>
</reference>
<accession>A0A0K2US64</accession>